<keyword evidence="2" id="KW-1133">Transmembrane helix</keyword>
<evidence type="ECO:0000256" key="3">
    <source>
        <dbReference type="SAM" id="SignalP"/>
    </source>
</evidence>
<feature type="signal peptide" evidence="3">
    <location>
        <begin position="1"/>
        <end position="22"/>
    </location>
</feature>
<sequence>MLIPRMMKSLAGLVVLFTVTTARVLPDQYGYQQDENTLGPNFDGMNQAPYQESAGDEDFQTLVRAGGPYSGTYAQESLLEDQDIVGYMSMPSQMEDIPIVAAGHDIGEHNRMLHEPAETSHLEMDPDDDAEAVALQHDQLVDKSIHGLSGINVNHDEAIHRHVHPDDDSRIQSDLMNGQKFQQDQKGFEHKLDQLTWKINSEKEAKHYGESQFELSSAQPGDRNHVAEGMPFEVLLKGGSYYDSIGRHSYITSSTAITLGALIGIIFLLCGFLLAILVDKSIHGLSGINVNHDEAIHRHVHPDDDSRIQSDLMNGQKFQQDQKGFEHKLDQLTWKINSEKEAKHYGESQFELSSAQPGDRNHVAEGMPFEVLLKGGSYYDSIGRHSYITSSTAITLGALIGIIFLLCGFLLAIVYCKTGWSLTDMLCESEMARGIKIQEVEAIEPEMVPCCECPEDRQIRPRGWRNKKRGARKPQRPKPSKRAAGDSEGEAMTADDVLTPGSEY</sequence>
<name>A0A7R9G9K6_9CRUS</name>
<accession>A0A7R9G9K6</accession>
<dbReference type="Proteomes" id="UP000678499">
    <property type="component" value="Unassembled WGS sequence"/>
</dbReference>
<feature type="region of interest" description="Disordered" evidence="1">
    <location>
        <begin position="462"/>
        <end position="504"/>
    </location>
</feature>
<protein>
    <submittedName>
        <fullName evidence="4">Uncharacterized protein</fullName>
    </submittedName>
</protein>
<keyword evidence="2" id="KW-0812">Transmembrane</keyword>
<reference evidence="4" key="1">
    <citation type="submission" date="2020-11" db="EMBL/GenBank/DDBJ databases">
        <authorList>
            <person name="Tran Van P."/>
        </authorList>
    </citation>
    <scope>NUCLEOTIDE SEQUENCE</scope>
</reference>
<feature type="transmembrane region" description="Helical" evidence="2">
    <location>
        <begin position="393"/>
        <end position="415"/>
    </location>
</feature>
<gene>
    <name evidence="4" type="ORF">NMOB1V02_LOCUS2059</name>
</gene>
<evidence type="ECO:0000313" key="5">
    <source>
        <dbReference type="Proteomes" id="UP000678499"/>
    </source>
</evidence>
<dbReference type="AlphaFoldDB" id="A0A7R9G9K6"/>
<proteinExistence type="predicted"/>
<keyword evidence="2" id="KW-0472">Membrane</keyword>
<organism evidence="4">
    <name type="scientific">Notodromas monacha</name>
    <dbReference type="NCBI Taxonomy" id="399045"/>
    <lineage>
        <taxon>Eukaryota</taxon>
        <taxon>Metazoa</taxon>
        <taxon>Ecdysozoa</taxon>
        <taxon>Arthropoda</taxon>
        <taxon>Crustacea</taxon>
        <taxon>Oligostraca</taxon>
        <taxon>Ostracoda</taxon>
        <taxon>Podocopa</taxon>
        <taxon>Podocopida</taxon>
        <taxon>Cypridocopina</taxon>
        <taxon>Cypridoidea</taxon>
        <taxon>Cyprididae</taxon>
        <taxon>Notodromas</taxon>
    </lineage>
</organism>
<evidence type="ECO:0000313" key="4">
    <source>
        <dbReference type="EMBL" id="CAD7274209.1"/>
    </source>
</evidence>
<dbReference type="EMBL" id="OA882258">
    <property type="protein sequence ID" value="CAD7274209.1"/>
    <property type="molecule type" value="Genomic_DNA"/>
</dbReference>
<keyword evidence="3" id="KW-0732">Signal</keyword>
<feature type="chain" id="PRO_5036403221" evidence="3">
    <location>
        <begin position="23"/>
        <end position="504"/>
    </location>
</feature>
<evidence type="ECO:0000256" key="2">
    <source>
        <dbReference type="SAM" id="Phobius"/>
    </source>
</evidence>
<evidence type="ECO:0000256" key="1">
    <source>
        <dbReference type="SAM" id="MobiDB-lite"/>
    </source>
</evidence>
<feature type="transmembrane region" description="Helical" evidence="2">
    <location>
        <begin position="256"/>
        <end position="278"/>
    </location>
</feature>
<feature type="compositionally biased region" description="Basic residues" evidence="1">
    <location>
        <begin position="462"/>
        <end position="481"/>
    </location>
</feature>
<dbReference type="EMBL" id="CAJPEX010000221">
    <property type="protein sequence ID" value="CAG0914361.1"/>
    <property type="molecule type" value="Genomic_DNA"/>
</dbReference>
<keyword evidence="5" id="KW-1185">Reference proteome</keyword>